<feature type="compositionally biased region" description="Low complexity" evidence="7">
    <location>
        <begin position="558"/>
        <end position="571"/>
    </location>
</feature>
<keyword evidence="5" id="KW-0378">Hydrolase</keyword>
<comment type="catalytic activity">
    <reaction evidence="1">
        <text>Hydrolysis of (1-&gt;4)-beta-linkages between N-acetylmuramic acid and N-acetyl-D-glucosamine residues in a peptidoglycan and between N-acetyl-D-glucosamine residues in chitodextrins.</text>
        <dbReference type="EC" id="3.2.1.17"/>
    </reaction>
</comment>
<dbReference type="Proteomes" id="UP001152888">
    <property type="component" value="Unassembled WGS sequence"/>
</dbReference>
<dbReference type="InterPro" id="IPR019799">
    <property type="entry name" value="Glyco_hydro_22_CS"/>
</dbReference>
<dbReference type="OrthoDB" id="17373at2759"/>
<proteinExistence type="inferred from homology"/>
<evidence type="ECO:0000256" key="5">
    <source>
        <dbReference type="ARBA" id="ARBA00023295"/>
    </source>
</evidence>
<evidence type="ECO:0000256" key="4">
    <source>
        <dbReference type="ARBA" id="ARBA00023157"/>
    </source>
</evidence>
<evidence type="ECO:0000256" key="3">
    <source>
        <dbReference type="ARBA" id="ARBA00022638"/>
    </source>
</evidence>
<sequence>MSLQLASLALLLSATCSFGKVYDRCQLAKELRHVHGVSMEQLSTWVCIVQHESLFDTAAMNRGSGDHGLFQISEIYWCSPPGTGCNRDCSYFRDDDIRDDVQCAMTVHKEHSRLSGDGFTAWAVYPLYCKGDTSRYISDCFQNEIDNSINVIDEADLPPPDEYGYNFPPLPTYQSKAALQAGSKVYSRCELAKELKEIHRFPEEEISTWVCIAEHESSLNTSALGAGDHGLFQISQQYWCSPNSIGLACNANCASFRDADISDDLKCIRTIFNEHTAISGDGFNAWVVYPRYCKGDTSNYVQGCFSPIKKISDNVIDRDSNDVYDHTTIRNYYGSTFPTRYKSTTEHSTFRSSYTPKNNTLGALTTSSRSSPLSSSFLSTIGRTSTYRPTTVRPATTTRKSYFSSGVTTKGFSNFGSTSRGFFDYGSTSPPKKELTRAYSTFKTSPSGVTSNRKSTFGASTSNPRSSTFTATSFGSSPGSTYTFKSNAPAPITTTRRSYSSLAPKTSTISNSALDIFRHVFRFGTYYDTASSNQSPSIAKNDVTKDLVKDSTPKEDQSSSTETITRSSIASFRSAKQVRPRPTPNRQRPPRPSRPHTRPTGRPTPSVRPPPSPRPPPRPIFTLWPTSTTKPVSTSVYSTTSAYATTSSSTTTPKPATTKKQQGSTTIDKTRPTRQPDLARSEENEFPGYIFQRAGLGFRIYYNP</sequence>
<dbReference type="SUPFAM" id="SSF53955">
    <property type="entry name" value="Lysozyme-like"/>
    <property type="match status" value="2"/>
</dbReference>
<dbReference type="PROSITE" id="PS00128">
    <property type="entry name" value="GLYCOSYL_HYDROL_F22_1"/>
    <property type="match status" value="2"/>
</dbReference>
<dbReference type="GO" id="GO:0031640">
    <property type="term" value="P:killing of cells of another organism"/>
    <property type="evidence" value="ECO:0007669"/>
    <property type="project" value="UniProtKB-KW"/>
</dbReference>
<evidence type="ECO:0000256" key="6">
    <source>
        <dbReference type="RuleBase" id="RU004440"/>
    </source>
</evidence>
<dbReference type="PANTHER" id="PTHR11407">
    <property type="entry name" value="LYSOZYME C"/>
    <property type="match status" value="1"/>
</dbReference>
<dbReference type="EMBL" id="CAKOFQ010006773">
    <property type="protein sequence ID" value="CAH1970328.1"/>
    <property type="molecule type" value="Genomic_DNA"/>
</dbReference>
<evidence type="ECO:0000259" key="9">
    <source>
        <dbReference type="PROSITE" id="PS00128"/>
    </source>
</evidence>
<evidence type="ECO:0000256" key="8">
    <source>
        <dbReference type="SAM" id="SignalP"/>
    </source>
</evidence>
<feature type="compositionally biased region" description="Basic residues" evidence="7">
    <location>
        <begin position="588"/>
        <end position="599"/>
    </location>
</feature>
<dbReference type="InterPro" id="IPR023346">
    <property type="entry name" value="Lysozyme-like_dom_sf"/>
</dbReference>
<feature type="compositionally biased region" description="Polar residues" evidence="7">
    <location>
        <begin position="528"/>
        <end position="538"/>
    </location>
</feature>
<dbReference type="EC" id="3.2.1.17" evidence="2"/>
<dbReference type="PROSITE" id="PS51348">
    <property type="entry name" value="GLYCOSYL_HYDROL_F22_2"/>
    <property type="match status" value="2"/>
</dbReference>
<gene>
    <name evidence="10" type="ORF">ACAOBT_LOCUS8867</name>
</gene>
<feature type="chain" id="PRO_5040241127" description="lysozyme" evidence="8">
    <location>
        <begin position="20"/>
        <end position="704"/>
    </location>
</feature>
<dbReference type="GO" id="GO:0003796">
    <property type="term" value="F:lysozyme activity"/>
    <property type="evidence" value="ECO:0007669"/>
    <property type="project" value="UniProtKB-EC"/>
</dbReference>
<reference evidence="10" key="1">
    <citation type="submission" date="2022-03" db="EMBL/GenBank/DDBJ databases">
        <authorList>
            <person name="Sayadi A."/>
        </authorList>
    </citation>
    <scope>NUCLEOTIDE SEQUENCE</scope>
</reference>
<protein>
    <recommendedName>
        <fullName evidence="2">lysozyme</fullName>
        <ecNumber evidence="2">3.2.1.17</ecNumber>
    </recommendedName>
</protein>
<dbReference type="CDD" id="cd16899">
    <property type="entry name" value="LYZ_C_invert"/>
    <property type="match status" value="2"/>
</dbReference>
<dbReference type="Gene3D" id="1.10.530.10">
    <property type="match status" value="2"/>
</dbReference>
<comment type="caution">
    <text evidence="10">The sequence shown here is derived from an EMBL/GenBank/DDBJ whole genome shotgun (WGS) entry which is preliminary data.</text>
</comment>
<keyword evidence="4" id="KW-1015">Disulfide bond</keyword>
<keyword evidence="3" id="KW-0081">Bacteriolytic enzyme</keyword>
<keyword evidence="8" id="KW-0732">Signal</keyword>
<accession>A0A9P0KD65</accession>
<keyword evidence="5" id="KW-0326">Glycosidase</keyword>
<keyword evidence="11" id="KW-1185">Reference proteome</keyword>
<dbReference type="AlphaFoldDB" id="A0A9P0KD65"/>
<dbReference type="PRINTS" id="PR00135">
    <property type="entry name" value="LYZLACT"/>
</dbReference>
<keyword evidence="3" id="KW-0929">Antimicrobial</keyword>
<feature type="region of interest" description="Disordered" evidence="7">
    <location>
        <begin position="443"/>
        <end position="490"/>
    </location>
</feature>
<organism evidence="10 11">
    <name type="scientific">Acanthoscelides obtectus</name>
    <name type="common">Bean weevil</name>
    <name type="synonym">Bruchus obtectus</name>
    <dbReference type="NCBI Taxonomy" id="200917"/>
    <lineage>
        <taxon>Eukaryota</taxon>
        <taxon>Metazoa</taxon>
        <taxon>Ecdysozoa</taxon>
        <taxon>Arthropoda</taxon>
        <taxon>Hexapoda</taxon>
        <taxon>Insecta</taxon>
        <taxon>Pterygota</taxon>
        <taxon>Neoptera</taxon>
        <taxon>Endopterygota</taxon>
        <taxon>Coleoptera</taxon>
        <taxon>Polyphaga</taxon>
        <taxon>Cucujiformia</taxon>
        <taxon>Chrysomeloidea</taxon>
        <taxon>Chrysomelidae</taxon>
        <taxon>Bruchinae</taxon>
        <taxon>Bruchini</taxon>
        <taxon>Acanthoscelides</taxon>
    </lineage>
</organism>
<dbReference type="GO" id="GO:0042742">
    <property type="term" value="P:defense response to bacterium"/>
    <property type="evidence" value="ECO:0007669"/>
    <property type="project" value="UniProtKB-KW"/>
</dbReference>
<feature type="compositionally biased region" description="Basic and acidic residues" evidence="7">
    <location>
        <begin position="542"/>
        <end position="557"/>
    </location>
</feature>
<dbReference type="PANTHER" id="PTHR11407:SF63">
    <property type="entry name" value="LYSOZYME C"/>
    <property type="match status" value="1"/>
</dbReference>
<evidence type="ECO:0000313" key="10">
    <source>
        <dbReference type="EMBL" id="CAH1970328.1"/>
    </source>
</evidence>
<evidence type="ECO:0000256" key="2">
    <source>
        <dbReference type="ARBA" id="ARBA00012732"/>
    </source>
</evidence>
<feature type="compositionally biased region" description="Pro residues" evidence="7">
    <location>
        <begin position="606"/>
        <end position="619"/>
    </location>
</feature>
<feature type="domain" description="Glycosyl hydrolases family 22 (GH22)" evidence="9">
    <location>
        <begin position="249"/>
        <end position="267"/>
    </location>
</feature>
<dbReference type="InterPro" id="IPR001916">
    <property type="entry name" value="Glyco_hydro_22"/>
</dbReference>
<name>A0A9P0KD65_ACAOB</name>
<feature type="region of interest" description="Disordered" evidence="7">
    <location>
        <begin position="528"/>
        <end position="683"/>
    </location>
</feature>
<feature type="compositionally biased region" description="Polar residues" evidence="7">
    <location>
        <begin position="443"/>
        <end position="465"/>
    </location>
</feature>
<dbReference type="Pfam" id="PF00062">
    <property type="entry name" value="Lys"/>
    <property type="match status" value="2"/>
</dbReference>
<comment type="similarity">
    <text evidence="6">Belongs to the glycosyl hydrolase 22 family.</text>
</comment>
<evidence type="ECO:0000256" key="1">
    <source>
        <dbReference type="ARBA" id="ARBA00000632"/>
    </source>
</evidence>
<evidence type="ECO:0000256" key="7">
    <source>
        <dbReference type="SAM" id="MobiDB-lite"/>
    </source>
</evidence>
<feature type="compositionally biased region" description="Low complexity" evidence="7">
    <location>
        <begin position="625"/>
        <end position="660"/>
    </location>
</feature>
<dbReference type="SMART" id="SM00263">
    <property type="entry name" value="LYZ1"/>
    <property type="match status" value="2"/>
</dbReference>
<evidence type="ECO:0000313" key="11">
    <source>
        <dbReference type="Proteomes" id="UP001152888"/>
    </source>
</evidence>
<feature type="compositionally biased region" description="Low complexity" evidence="7">
    <location>
        <begin position="466"/>
        <end position="481"/>
    </location>
</feature>
<feature type="signal peptide" evidence="8">
    <location>
        <begin position="1"/>
        <end position="19"/>
    </location>
</feature>
<feature type="domain" description="Glycosyl hydrolases family 22 (GH22)" evidence="9">
    <location>
        <begin position="85"/>
        <end position="103"/>
    </location>
</feature>